<evidence type="ECO:0000259" key="2">
    <source>
        <dbReference type="Pfam" id="PF00443"/>
    </source>
</evidence>
<gene>
    <name evidence="3" type="ORF">NHX12_033514</name>
</gene>
<dbReference type="Pfam" id="PF00443">
    <property type="entry name" value="UCH"/>
    <property type="match status" value="1"/>
</dbReference>
<name>A0A9Q0E654_9TELE</name>
<dbReference type="InterPro" id="IPR038765">
    <property type="entry name" value="Papain-like_cys_pep_sf"/>
</dbReference>
<organism evidence="3 4">
    <name type="scientific">Muraenolepis orangiensis</name>
    <name type="common">Patagonian moray cod</name>
    <dbReference type="NCBI Taxonomy" id="630683"/>
    <lineage>
        <taxon>Eukaryota</taxon>
        <taxon>Metazoa</taxon>
        <taxon>Chordata</taxon>
        <taxon>Craniata</taxon>
        <taxon>Vertebrata</taxon>
        <taxon>Euteleostomi</taxon>
        <taxon>Actinopterygii</taxon>
        <taxon>Neopterygii</taxon>
        <taxon>Teleostei</taxon>
        <taxon>Neoteleostei</taxon>
        <taxon>Acanthomorphata</taxon>
        <taxon>Zeiogadaria</taxon>
        <taxon>Gadariae</taxon>
        <taxon>Gadiformes</taxon>
        <taxon>Muraenolepidoidei</taxon>
        <taxon>Muraenolepididae</taxon>
        <taxon>Muraenolepis</taxon>
    </lineage>
</organism>
<evidence type="ECO:0000313" key="4">
    <source>
        <dbReference type="Proteomes" id="UP001148018"/>
    </source>
</evidence>
<feature type="compositionally biased region" description="Low complexity" evidence="1">
    <location>
        <begin position="10"/>
        <end position="21"/>
    </location>
</feature>
<dbReference type="AlphaFoldDB" id="A0A9Q0E654"/>
<comment type="caution">
    <text evidence="3">The sequence shown here is derived from an EMBL/GenBank/DDBJ whole genome shotgun (WGS) entry which is preliminary data.</text>
</comment>
<accession>A0A9Q0E654</accession>
<sequence length="137" mass="15006">MGSLDVPDCSSSSAWSTATSSPAGFRHPESRLPVVPGSELHEVETQPGQEKTLGLQSWSALVARQRWFSISSVCPGHYISDITGENATGWLTLNNSDVTTTTETMVLKTRDEKAYILFYDLCMDFTSGRTVEIILVC</sequence>
<dbReference type="EMBL" id="JANIIK010000048">
    <property type="protein sequence ID" value="KAJ3599555.1"/>
    <property type="molecule type" value="Genomic_DNA"/>
</dbReference>
<dbReference type="GO" id="GO:0004843">
    <property type="term" value="F:cysteine-type deubiquitinase activity"/>
    <property type="evidence" value="ECO:0007669"/>
    <property type="project" value="InterPro"/>
</dbReference>
<evidence type="ECO:0000256" key="1">
    <source>
        <dbReference type="SAM" id="MobiDB-lite"/>
    </source>
</evidence>
<keyword evidence="4" id="KW-1185">Reference proteome</keyword>
<dbReference type="InterPro" id="IPR001394">
    <property type="entry name" value="Peptidase_C19_UCH"/>
</dbReference>
<dbReference type="Gene3D" id="3.90.70.10">
    <property type="entry name" value="Cysteine proteinases"/>
    <property type="match status" value="1"/>
</dbReference>
<proteinExistence type="predicted"/>
<feature type="domain" description="Peptidase C19 ubiquitin carboxyl-terminal hydrolase" evidence="2">
    <location>
        <begin position="75"/>
        <end position="119"/>
    </location>
</feature>
<evidence type="ECO:0000313" key="3">
    <source>
        <dbReference type="EMBL" id="KAJ3599555.1"/>
    </source>
</evidence>
<dbReference type="Proteomes" id="UP001148018">
    <property type="component" value="Unassembled WGS sequence"/>
</dbReference>
<feature type="region of interest" description="Disordered" evidence="1">
    <location>
        <begin position="1"/>
        <end position="32"/>
    </location>
</feature>
<dbReference type="SUPFAM" id="SSF54001">
    <property type="entry name" value="Cysteine proteinases"/>
    <property type="match status" value="1"/>
</dbReference>
<dbReference type="GO" id="GO:0016579">
    <property type="term" value="P:protein deubiquitination"/>
    <property type="evidence" value="ECO:0007669"/>
    <property type="project" value="InterPro"/>
</dbReference>
<protein>
    <recommendedName>
        <fullName evidence="2">Peptidase C19 ubiquitin carboxyl-terminal hydrolase domain-containing protein</fullName>
    </recommendedName>
</protein>
<reference evidence="3" key="1">
    <citation type="submission" date="2022-07" db="EMBL/GenBank/DDBJ databases">
        <title>Chromosome-level genome of Muraenolepis orangiensis.</title>
        <authorList>
            <person name="Kim J."/>
        </authorList>
    </citation>
    <scope>NUCLEOTIDE SEQUENCE</scope>
    <source>
        <strain evidence="3">KU_S4_2022</strain>
        <tissue evidence="3">Muscle</tissue>
    </source>
</reference>